<dbReference type="PANTHER" id="PTHR10775:SF177">
    <property type="entry name" value="TNP2, PARTIAL"/>
    <property type="match status" value="1"/>
</dbReference>
<proteinExistence type="predicted"/>
<evidence type="ECO:0000259" key="1">
    <source>
        <dbReference type="Pfam" id="PF13952"/>
    </source>
</evidence>
<name>A0AB40CFQ5_DIOCR</name>
<keyword evidence="4" id="KW-1185">Reference proteome</keyword>
<dbReference type="PANTHER" id="PTHR10775">
    <property type="entry name" value="OS08G0208400 PROTEIN"/>
    <property type="match status" value="1"/>
</dbReference>
<evidence type="ECO:0000313" key="4">
    <source>
        <dbReference type="Proteomes" id="UP001515500"/>
    </source>
</evidence>
<feature type="domain" description="Transposase-associated" evidence="3">
    <location>
        <begin position="3"/>
        <end position="75"/>
    </location>
</feature>
<dbReference type="GeneID" id="120276140"/>
<evidence type="ECO:0000313" key="5">
    <source>
        <dbReference type="RefSeq" id="XP_039138806.1"/>
    </source>
</evidence>
<dbReference type="Pfam" id="PF13960">
    <property type="entry name" value="DUF4218"/>
    <property type="match status" value="1"/>
</dbReference>
<evidence type="ECO:0000259" key="2">
    <source>
        <dbReference type="Pfam" id="PF13960"/>
    </source>
</evidence>
<evidence type="ECO:0000259" key="3">
    <source>
        <dbReference type="Pfam" id="PF13963"/>
    </source>
</evidence>
<sequence>MDKSWMMENKYSQRYASGVSFFMKFVRDNMGVRSKVRCPCLECLNVFIRSQDEVKDHLLLQGMSQSYTKWIYHGEKFNSEAPSIANPRNGNMNNSLDDNGGPMDDGMHDILEDIFPRIDDNEIGNNGEFNSNPSEEETKKFSKLLNHAQCRLLPEYTDMSMLTFIVKLLHAKVYTQMSNKSVNMILQLLREAFPTSTIPSSYYEATKTLRDLGLNYVPIHACKFDCALFWGEFEDKQYCPVCGTSRWKFIDKKIPWKVLRYFPLKPRLQRLFMSKKIAKDMQWHSEKRIDDDMLRHPADGDAWKEFDKEHEWFSQDPRNVRMGIATDGFNPFGIMSSTYSVWPVVVMPYNLPPWKCMKEPFVMMSLLIPGRNSPGKDIDVYLRPLINELRDLWEVGVHTYDAYKKEKYFQLHATIMWTINDFLTYGDLSGQSTKRYLACLVCNNETPCIRLRNKICYMHRRHFLLKDHVWRRRKLFDGQPENRSKPRKLSGTDLLEQLAAIKDTNFGKHPNNKKRKRSPEELNWTKRSILFELPYWKTLKLRHNLDVMHIEKNICESILGTLLNIEGKTKDTIIARLDLEDLNIKKELHLKKQSNGSYLMPPACYTLSKDEKKKFCEFLKYVKFPDGYASNISRCANANDGKLSGLKSHDCHILLQRLLPVAIRNFVSKDVFQALDELANFFRLLCCKTLKKKDLLVLEADIIIILCKLEKIFPPAFFDVMVHLALHLPQEAMLGGPVHYRWMYPIERFLGKLKAYVRNKARPEGCIAESYIYTECLTFCSMYLSGIETKFNREERNYDGLKNMNDRQLSIFSTTVRPFGASKFNILSEQEFKMIQWYILNNCDEVEPYLLKYKMELDQQSSFSYEEIQKERFPIWFKTQITSLRNQGLEEVSDELFALAYGPDARVRKYTGCIVNGVRFHTKEHEFHLRSQNSGVVVEGNHEANEIDFYGVLTDIIQLDYIKDCKVVIFRCQWFDLGGKRRIHKDGHLTSIMVNRFWYENDPFILAIQAKQVFYVDDIKLGRDWKVVQKFHHRHLFDVPEMQDNENSEIFDVDANIDQDTEIYGSERIFQIEDNGERPLNRQDIAAEVIDSEFIERNKKTNEDPYLEDIDENINEVEEFQSSEDDDSDLDPFTPYCSGEWCWKYAMNKTNYLCRQKYAAVAMAYLDLHPSNL</sequence>
<dbReference type="Pfam" id="PF13952">
    <property type="entry name" value="DUF4216"/>
    <property type="match status" value="1"/>
</dbReference>
<organism evidence="4 5">
    <name type="scientific">Dioscorea cayennensis subsp. rotundata</name>
    <name type="common">White Guinea yam</name>
    <name type="synonym">Dioscorea rotundata</name>
    <dbReference type="NCBI Taxonomy" id="55577"/>
    <lineage>
        <taxon>Eukaryota</taxon>
        <taxon>Viridiplantae</taxon>
        <taxon>Streptophyta</taxon>
        <taxon>Embryophyta</taxon>
        <taxon>Tracheophyta</taxon>
        <taxon>Spermatophyta</taxon>
        <taxon>Magnoliopsida</taxon>
        <taxon>Liliopsida</taxon>
        <taxon>Dioscoreales</taxon>
        <taxon>Dioscoreaceae</taxon>
        <taxon>Dioscorea</taxon>
    </lineage>
</organism>
<reference evidence="5" key="1">
    <citation type="submission" date="2025-08" db="UniProtKB">
        <authorList>
            <consortium name="RefSeq"/>
        </authorList>
    </citation>
    <scope>IDENTIFICATION</scope>
</reference>
<feature type="domain" description="DUF4216" evidence="1">
    <location>
        <begin position="957"/>
        <end position="1028"/>
    </location>
</feature>
<dbReference type="RefSeq" id="XP_039138806.1">
    <property type="nucleotide sequence ID" value="XM_039282872.1"/>
</dbReference>
<gene>
    <name evidence="5" type="primary">LOC120276140</name>
</gene>
<accession>A0AB40CFQ5</accession>
<dbReference type="Proteomes" id="UP001515500">
    <property type="component" value="Chromosome 14"/>
</dbReference>
<dbReference type="AlphaFoldDB" id="A0AB40CFQ5"/>
<dbReference type="InterPro" id="IPR029480">
    <property type="entry name" value="Transpos_assoc"/>
</dbReference>
<feature type="domain" description="DUF4218" evidence="2">
    <location>
        <begin position="685"/>
        <end position="797"/>
    </location>
</feature>
<dbReference type="InterPro" id="IPR025452">
    <property type="entry name" value="DUF4218"/>
</dbReference>
<dbReference type="Pfam" id="PF13963">
    <property type="entry name" value="Transpos_assoc"/>
    <property type="match status" value="1"/>
</dbReference>
<dbReference type="Pfam" id="PF02992">
    <property type="entry name" value="Transposase_21"/>
    <property type="match status" value="1"/>
</dbReference>
<protein>
    <submittedName>
        <fullName evidence="5">Uncharacterized protein LOC120276140</fullName>
    </submittedName>
</protein>
<dbReference type="InterPro" id="IPR025312">
    <property type="entry name" value="DUF4216"/>
</dbReference>
<dbReference type="InterPro" id="IPR004242">
    <property type="entry name" value="Transposase_21"/>
</dbReference>